<comment type="function">
    <text evidence="2">Aminopeptidase that preferentially cleaves di- and tripeptides. Also has low epoxide hydrolase activity (in vitro). Can hydrolyze the epoxide leukotriene LTA(4) but it forms preferentially 5,6-dihydroxy-7,9,11,14-eicosatetraenoic acid rather than the cytokine leukotriene B(4) as the product compared to the homologous mammalian enzyme (in vitro).</text>
</comment>
<dbReference type="SUPFAM" id="SSF55486">
    <property type="entry name" value="Metalloproteases ('zincins'), catalytic domain"/>
    <property type="match status" value="1"/>
</dbReference>
<evidence type="ECO:0000256" key="5">
    <source>
        <dbReference type="ARBA" id="ARBA00010136"/>
    </source>
</evidence>
<sequence length="689" mass="78079">MIPGQAWTAVSSTRTAFRRSLFQTLQVVTVRPVISHSHRHHQFSIGIGTLRTMATSTPAVGLINTPRDPNTLANYNNWRTVHTTTSLDILFEQQKLKGNVVHKLEAITDGESDEILLDSSHVQIHSVKANDEPVQWELLKRLEPYGSALKIKLDQTPKLNETIQVAIELETTALCTALQWLTPAQTSNKKHPYMFSQCQAIHARSIFPCQDTPDVKATFDFFIRSPLPVIASGIAAKDNPTSPSQDGSLQLYKFHQCVPIPAYLFALASGDIATAKIGPRSLVATGPEELESCRWELEADTEKYMEAAESLVFPYVWGQYNVLVLPPSFPYGGMENPVYTFATPTVISGDRQNVDVIAHELSHSWSGNLVSNASWEHFWLNEGWTTYLERRIQAAVHGGDQWRDFSAIIGWKALTDSVEQFGDQHEFTKLVIDLKGKDPDDAFSSIPYEKGFNFLYYIEKLISKPQFDRFIPHYFETWRGKSLDSYDFKTTLLEFFKDDEVTSKKLDTIDWDAWFYKPGLPPKPDFDTSLVDVAYRLADKWEKLESESTTGGATDSFRPSKSDMDGWSANQVVVFLERVLAFNKGLSAAHAGLLGEVYELKDTRNVEVSSRYYQIAMRSKVDAIKPFVTKLLGEVGRMKFVRPLYRGLIKLDYELAVETFEKNKDFYHPICRGMVAKDLFGSKQEKKKE</sequence>
<evidence type="ECO:0000256" key="12">
    <source>
        <dbReference type="ARBA" id="ARBA00023242"/>
    </source>
</evidence>
<dbReference type="Gene3D" id="1.10.390.10">
    <property type="entry name" value="Neutral Protease Domain 2"/>
    <property type="match status" value="1"/>
</dbReference>
<dbReference type="NCBIfam" id="TIGR02411">
    <property type="entry name" value="leuko_A4_hydro"/>
    <property type="match status" value="1"/>
</dbReference>
<dbReference type="Proteomes" id="UP000007304">
    <property type="component" value="Unassembled WGS sequence"/>
</dbReference>
<dbReference type="InterPro" id="IPR012777">
    <property type="entry name" value="LTA4H"/>
</dbReference>
<dbReference type="InterPro" id="IPR034015">
    <property type="entry name" value="M1_LTA4H"/>
</dbReference>
<dbReference type="CDD" id="cd09599">
    <property type="entry name" value="M1_LTA4H"/>
    <property type="match status" value="1"/>
</dbReference>
<name>H6C7V6_EXODN</name>
<keyword evidence="7 16" id="KW-0645">Protease</keyword>
<evidence type="ECO:0000256" key="7">
    <source>
        <dbReference type="ARBA" id="ARBA00022670"/>
    </source>
</evidence>
<dbReference type="SUPFAM" id="SSF63737">
    <property type="entry name" value="Leukotriene A4 hydrolase N-terminal domain"/>
    <property type="match status" value="1"/>
</dbReference>
<evidence type="ECO:0000256" key="10">
    <source>
        <dbReference type="ARBA" id="ARBA00022833"/>
    </source>
</evidence>
<evidence type="ECO:0000256" key="8">
    <source>
        <dbReference type="ARBA" id="ARBA00022723"/>
    </source>
</evidence>
<gene>
    <name evidence="18" type="ORF">HMPREF1120_07731</name>
</gene>
<dbReference type="EC" id="3.4.11.-" evidence="16"/>
<dbReference type="RefSeq" id="XP_009160209.1">
    <property type="nucleotide sequence ID" value="XM_009161961.1"/>
</dbReference>
<evidence type="ECO:0000313" key="19">
    <source>
        <dbReference type="Proteomes" id="UP000007304"/>
    </source>
</evidence>
<dbReference type="Gene3D" id="1.25.40.320">
    <property type="entry name" value="Peptidase M1, leukotriene A4 hydrolase/aminopeptidase C-terminal domain"/>
    <property type="match status" value="1"/>
</dbReference>
<comment type="cofactor">
    <cofactor evidence="15 16">
        <name>Zn(2+)</name>
        <dbReference type="ChEBI" id="CHEBI:29105"/>
    </cofactor>
    <text evidence="15 16">Binds 1 zinc ion per subunit.</text>
</comment>
<feature type="binding site" evidence="14">
    <location>
        <begin position="637"/>
        <end position="639"/>
    </location>
    <ligand>
        <name>a peptide</name>
        <dbReference type="ChEBI" id="CHEBI:60466"/>
    </ligand>
</feature>
<dbReference type="EMBL" id="JH226135">
    <property type="protein sequence ID" value="EHY59748.1"/>
    <property type="molecule type" value="Genomic_DNA"/>
</dbReference>
<comment type="similarity">
    <text evidence="5 16">Belongs to the peptidase M1 family.</text>
</comment>
<evidence type="ECO:0000256" key="4">
    <source>
        <dbReference type="ARBA" id="ARBA00004496"/>
    </source>
</evidence>
<dbReference type="InterPro" id="IPR045357">
    <property type="entry name" value="Aminopeptidase_N-like_N"/>
</dbReference>
<evidence type="ECO:0000256" key="16">
    <source>
        <dbReference type="RuleBase" id="RU361141"/>
    </source>
</evidence>
<evidence type="ECO:0000256" key="14">
    <source>
        <dbReference type="PIRSR" id="PIRSR612777-2"/>
    </source>
</evidence>
<evidence type="ECO:0000256" key="2">
    <source>
        <dbReference type="ARBA" id="ARBA00002142"/>
    </source>
</evidence>
<dbReference type="Gene3D" id="2.60.40.1730">
    <property type="entry name" value="tricorn interacting facor f3 domain"/>
    <property type="match status" value="1"/>
</dbReference>
<accession>H6C7V6</accession>
<organism evidence="18 19">
    <name type="scientific">Exophiala dermatitidis (strain ATCC 34100 / CBS 525.76 / NIH/UT8656)</name>
    <name type="common">Black yeast</name>
    <name type="synonym">Wangiella dermatitidis</name>
    <dbReference type="NCBI Taxonomy" id="858893"/>
    <lineage>
        <taxon>Eukaryota</taxon>
        <taxon>Fungi</taxon>
        <taxon>Dikarya</taxon>
        <taxon>Ascomycota</taxon>
        <taxon>Pezizomycotina</taxon>
        <taxon>Eurotiomycetes</taxon>
        <taxon>Chaetothyriomycetidae</taxon>
        <taxon>Chaetothyriales</taxon>
        <taxon>Herpotrichiellaceae</taxon>
        <taxon>Exophiala</taxon>
    </lineage>
</organism>
<feature type="binding site" evidence="15">
    <location>
        <position position="382"/>
    </location>
    <ligand>
        <name>Zn(2+)</name>
        <dbReference type="ChEBI" id="CHEBI:29105"/>
        <note>catalytic</note>
    </ligand>
</feature>
<dbReference type="FunFam" id="1.10.390.10:FF:000009">
    <property type="entry name" value="Leukotriene A(4) hydrolase"/>
    <property type="match status" value="1"/>
</dbReference>
<dbReference type="InterPro" id="IPR001930">
    <property type="entry name" value="Peptidase_M1"/>
</dbReference>
<dbReference type="InterPro" id="IPR042097">
    <property type="entry name" value="Aminopeptidase_N-like_N_sf"/>
</dbReference>
<dbReference type="GO" id="GO:0005829">
    <property type="term" value="C:cytosol"/>
    <property type="evidence" value="ECO:0007669"/>
    <property type="project" value="TreeGrafter"/>
</dbReference>
<evidence type="ECO:0000256" key="11">
    <source>
        <dbReference type="ARBA" id="ARBA00023049"/>
    </source>
</evidence>
<feature type="active site" description="Proton acceptor" evidence="13">
    <location>
        <position position="360"/>
    </location>
</feature>
<dbReference type="Pfam" id="PF17900">
    <property type="entry name" value="Peptidase_M1_N"/>
    <property type="match status" value="1"/>
</dbReference>
<dbReference type="GeneID" id="20312370"/>
<dbReference type="GO" id="GO:0008237">
    <property type="term" value="F:metallopeptidase activity"/>
    <property type="evidence" value="ECO:0007669"/>
    <property type="project" value="UniProtKB-KW"/>
</dbReference>
<dbReference type="InterPro" id="IPR015211">
    <property type="entry name" value="Peptidase_M1_C"/>
</dbReference>
<evidence type="ECO:0000313" key="18">
    <source>
        <dbReference type="EMBL" id="EHY59748.1"/>
    </source>
</evidence>
<dbReference type="GO" id="GO:0008270">
    <property type="term" value="F:zinc ion binding"/>
    <property type="evidence" value="ECO:0007669"/>
    <property type="project" value="InterPro"/>
</dbReference>
<dbReference type="GO" id="GO:0004177">
    <property type="term" value="F:aminopeptidase activity"/>
    <property type="evidence" value="ECO:0007669"/>
    <property type="project" value="TreeGrafter"/>
</dbReference>
<evidence type="ECO:0000256" key="13">
    <source>
        <dbReference type="PIRSR" id="PIRSR612777-1"/>
    </source>
</evidence>
<feature type="binding site" evidence="14">
    <location>
        <begin position="330"/>
        <end position="335"/>
    </location>
    <ligand>
        <name>a peptide</name>
        <dbReference type="ChEBI" id="CHEBI:60466"/>
    </ligand>
</feature>
<dbReference type="InterPro" id="IPR038502">
    <property type="entry name" value="M1_LTA-4_hydro/amino_C_sf"/>
</dbReference>
<evidence type="ECO:0000256" key="15">
    <source>
        <dbReference type="PIRSR" id="PIRSR612777-3"/>
    </source>
</evidence>
<dbReference type="InterPro" id="IPR049980">
    <property type="entry name" value="LTA4H_cat"/>
</dbReference>
<dbReference type="InterPro" id="IPR027268">
    <property type="entry name" value="Peptidase_M4/M1_CTD_sf"/>
</dbReference>
<dbReference type="FunFam" id="1.25.40.320:FF:000001">
    <property type="entry name" value="Leukotriene A(4) hydrolase"/>
    <property type="match status" value="1"/>
</dbReference>
<dbReference type="SMART" id="SM01263">
    <property type="entry name" value="Leuk-A4-hydro_C"/>
    <property type="match status" value="1"/>
</dbReference>
<dbReference type="InterPro" id="IPR014782">
    <property type="entry name" value="Peptidase_M1_dom"/>
</dbReference>
<feature type="binding site" evidence="15">
    <location>
        <position position="359"/>
    </location>
    <ligand>
        <name>Zn(2+)</name>
        <dbReference type="ChEBI" id="CHEBI:29105"/>
        <note>catalytic</note>
    </ligand>
</feature>
<keyword evidence="10 15" id="KW-0862">Zinc</keyword>
<dbReference type="STRING" id="858893.H6C7V6"/>
<protein>
    <recommendedName>
        <fullName evidence="16">Leukotriene A(4) hydrolase</fullName>
        <shortName evidence="16">LTA-4 hydrolase</shortName>
        <ecNumber evidence="16">3.3.2.10</ecNumber>
        <ecNumber evidence="16">3.4.11.-</ecNumber>
    </recommendedName>
</protein>
<keyword evidence="8 15" id="KW-0479">Metal-binding</keyword>
<dbReference type="HOGENOM" id="CLU_014505_1_1_1"/>
<dbReference type="OrthoDB" id="79562at2759"/>
<evidence type="ECO:0000256" key="3">
    <source>
        <dbReference type="ARBA" id="ARBA00004123"/>
    </source>
</evidence>
<keyword evidence="6 16" id="KW-0963">Cytoplasm</keyword>
<dbReference type="GO" id="GO:0004301">
    <property type="term" value="F:epoxide hydrolase activity"/>
    <property type="evidence" value="ECO:0007669"/>
    <property type="project" value="UniProtKB-EC"/>
</dbReference>
<feature type="binding site" evidence="15">
    <location>
        <position position="363"/>
    </location>
    <ligand>
        <name>Zn(2+)</name>
        <dbReference type="ChEBI" id="CHEBI:29105"/>
        <note>catalytic</note>
    </ligand>
</feature>
<feature type="binding site" evidence="14">
    <location>
        <begin position="197"/>
        <end position="199"/>
    </location>
    <ligand>
        <name>a peptide</name>
        <dbReference type="ChEBI" id="CHEBI:60466"/>
    </ligand>
</feature>
<dbReference type="Pfam" id="PF09127">
    <property type="entry name" value="Leuk-A4-hydro_C"/>
    <property type="match status" value="1"/>
</dbReference>
<dbReference type="GO" id="GO:0006508">
    <property type="term" value="P:proteolysis"/>
    <property type="evidence" value="ECO:0007669"/>
    <property type="project" value="UniProtKB-KW"/>
</dbReference>
<dbReference type="Pfam" id="PF01433">
    <property type="entry name" value="Peptidase_M1"/>
    <property type="match status" value="1"/>
</dbReference>
<dbReference type="GO" id="GO:0005634">
    <property type="term" value="C:nucleus"/>
    <property type="evidence" value="ECO:0007669"/>
    <property type="project" value="UniProtKB-SubCell"/>
</dbReference>
<evidence type="ECO:0000256" key="9">
    <source>
        <dbReference type="ARBA" id="ARBA00022801"/>
    </source>
</evidence>
<dbReference type="PANTHER" id="PTHR45726">
    <property type="entry name" value="LEUKOTRIENE A-4 HYDROLASE"/>
    <property type="match status" value="1"/>
</dbReference>
<comment type="subcellular location">
    <subcellularLocation>
        <location evidence="4 16">Cytoplasm</location>
    </subcellularLocation>
    <subcellularLocation>
        <location evidence="3">Nucleus</location>
    </subcellularLocation>
</comment>
<dbReference type="AlphaFoldDB" id="H6C7V6"/>
<dbReference type="InterPro" id="IPR016024">
    <property type="entry name" value="ARM-type_fold"/>
</dbReference>
<dbReference type="FunFam" id="3.30.2010.30:FF:000001">
    <property type="entry name" value="Leukotriene A(4) hydrolase"/>
    <property type="match status" value="1"/>
</dbReference>
<dbReference type="InParanoid" id="H6C7V6"/>
<dbReference type="PRINTS" id="PR00756">
    <property type="entry name" value="ALADIPTASE"/>
</dbReference>
<dbReference type="OMA" id="CTALQWM"/>
<dbReference type="MEROPS" id="M01.034"/>
<evidence type="ECO:0000256" key="1">
    <source>
        <dbReference type="ARBA" id="ARBA00001268"/>
    </source>
</evidence>
<feature type="domain" description="Peptidase M1 leukotriene A4 hydrolase/aminopeptidase C-terminal" evidence="17">
    <location>
        <begin position="529"/>
        <end position="679"/>
    </location>
</feature>
<keyword evidence="19" id="KW-1185">Reference proteome</keyword>
<keyword evidence="9 16" id="KW-0378">Hydrolase</keyword>
<proteinExistence type="inferred from homology"/>
<reference evidence="18" key="1">
    <citation type="submission" date="2011-07" db="EMBL/GenBank/DDBJ databases">
        <title>The Genome Sequence of Exophiala (Wangiella) dermatitidis NIH/UT8656.</title>
        <authorList>
            <consortium name="The Broad Institute Genome Sequencing Platform"/>
            <person name="Cuomo C."/>
            <person name="Wang Z."/>
            <person name="Hunicke-Smith S."/>
            <person name="Szanislo P.J."/>
            <person name="Earl A."/>
            <person name="Young S.K."/>
            <person name="Zeng Q."/>
            <person name="Gargeya S."/>
            <person name="Fitzgerald M."/>
            <person name="Haas B."/>
            <person name="Abouelleil A."/>
            <person name="Alvarado L."/>
            <person name="Arachchi H.M."/>
            <person name="Berlin A."/>
            <person name="Brown A."/>
            <person name="Chapman S.B."/>
            <person name="Chen Z."/>
            <person name="Dunbar C."/>
            <person name="Freedman E."/>
            <person name="Gearin G."/>
            <person name="Gellesch M."/>
            <person name="Goldberg J."/>
            <person name="Griggs A."/>
            <person name="Gujja S."/>
            <person name="Heiman D."/>
            <person name="Howarth C."/>
            <person name="Larson L."/>
            <person name="Lui A."/>
            <person name="MacDonald P.J.P."/>
            <person name="Montmayeur A."/>
            <person name="Murphy C."/>
            <person name="Neiman D."/>
            <person name="Pearson M."/>
            <person name="Priest M."/>
            <person name="Roberts A."/>
            <person name="Saif S."/>
            <person name="Shea T."/>
            <person name="Shenoy N."/>
            <person name="Sisk P."/>
            <person name="Stolte C."/>
            <person name="Sykes S."/>
            <person name="Wortman J."/>
            <person name="Nusbaum C."/>
            <person name="Birren B."/>
        </authorList>
    </citation>
    <scope>NUCLEOTIDE SEQUENCE</scope>
    <source>
        <strain evidence="18">NIH/UT8656</strain>
    </source>
</reference>
<feature type="active site" description="Proton donor" evidence="13">
    <location>
        <position position="448"/>
    </location>
</feature>
<evidence type="ECO:0000256" key="6">
    <source>
        <dbReference type="ARBA" id="ARBA00022490"/>
    </source>
</evidence>
<dbReference type="eggNOG" id="KOG1047">
    <property type="taxonomic scope" value="Eukaryota"/>
</dbReference>
<keyword evidence="11 16" id="KW-0482">Metalloprotease</keyword>
<dbReference type="SUPFAM" id="SSF48371">
    <property type="entry name" value="ARM repeat"/>
    <property type="match status" value="1"/>
</dbReference>
<evidence type="ECO:0000259" key="17">
    <source>
        <dbReference type="SMART" id="SM01263"/>
    </source>
</evidence>
<keyword evidence="12" id="KW-0539">Nucleus</keyword>
<dbReference type="VEuPathDB" id="FungiDB:HMPREF1120_07731"/>
<comment type="catalytic activity">
    <reaction evidence="1 16">
        <text>an epoxide + H2O = an ethanediol</text>
        <dbReference type="Rhea" id="RHEA:19037"/>
        <dbReference type="ChEBI" id="CHEBI:15377"/>
        <dbReference type="ChEBI" id="CHEBI:32955"/>
        <dbReference type="ChEBI" id="CHEBI:140594"/>
        <dbReference type="EC" id="3.3.2.10"/>
    </reaction>
</comment>
<dbReference type="FunFam" id="2.60.40.1730:FF:000004">
    <property type="entry name" value="Leukotriene A(4) hydrolase"/>
    <property type="match status" value="1"/>
</dbReference>
<dbReference type="EC" id="3.3.2.10" evidence="16"/>
<dbReference type="PANTHER" id="PTHR45726:SF3">
    <property type="entry name" value="LEUKOTRIENE A-4 HYDROLASE"/>
    <property type="match status" value="1"/>
</dbReference>
<dbReference type="Gene3D" id="3.30.2010.30">
    <property type="match status" value="1"/>
</dbReference>
<dbReference type="FunCoup" id="H6C7V6">
    <property type="interactions" value="1029"/>
</dbReference>